<evidence type="ECO:0000313" key="1">
    <source>
        <dbReference type="EMBL" id="CAG8839562.1"/>
    </source>
</evidence>
<dbReference type="Proteomes" id="UP000789901">
    <property type="component" value="Unassembled WGS sequence"/>
</dbReference>
<gene>
    <name evidence="1" type="ORF">GMARGA_LOCUS34505</name>
</gene>
<dbReference type="EMBL" id="CAJVQB010060698">
    <property type="protein sequence ID" value="CAG8839562.1"/>
    <property type="molecule type" value="Genomic_DNA"/>
</dbReference>
<protein>
    <submittedName>
        <fullName evidence="1">33451_t:CDS:1</fullName>
    </submittedName>
</protein>
<feature type="non-terminal residue" evidence="1">
    <location>
        <position position="1"/>
    </location>
</feature>
<comment type="caution">
    <text evidence="1">The sequence shown here is derived from an EMBL/GenBank/DDBJ whole genome shotgun (WGS) entry which is preliminary data.</text>
</comment>
<name>A0ABN7WUM0_GIGMA</name>
<evidence type="ECO:0000313" key="2">
    <source>
        <dbReference type="Proteomes" id="UP000789901"/>
    </source>
</evidence>
<accession>A0ABN7WUM0</accession>
<reference evidence="1 2" key="1">
    <citation type="submission" date="2021-06" db="EMBL/GenBank/DDBJ databases">
        <authorList>
            <person name="Kallberg Y."/>
            <person name="Tangrot J."/>
            <person name="Rosling A."/>
        </authorList>
    </citation>
    <scope>NUCLEOTIDE SEQUENCE [LARGE SCALE GENOMIC DNA]</scope>
    <source>
        <strain evidence="1 2">120-4 pot B 10/14</strain>
    </source>
</reference>
<sequence length="106" mass="11908">SDATRLSPEAIEEIRNAQNNISDARHIMYEVIHTEHSGNNRDGANSHIRLNTVTSKRKDKAKGESSPVEKNKIVNSFKDDTSRRESDLNKLLNITGNIVTHPIFSL</sequence>
<proteinExistence type="predicted"/>
<organism evidence="1 2">
    <name type="scientific">Gigaspora margarita</name>
    <dbReference type="NCBI Taxonomy" id="4874"/>
    <lineage>
        <taxon>Eukaryota</taxon>
        <taxon>Fungi</taxon>
        <taxon>Fungi incertae sedis</taxon>
        <taxon>Mucoromycota</taxon>
        <taxon>Glomeromycotina</taxon>
        <taxon>Glomeromycetes</taxon>
        <taxon>Diversisporales</taxon>
        <taxon>Gigasporaceae</taxon>
        <taxon>Gigaspora</taxon>
    </lineage>
</organism>
<keyword evidence="2" id="KW-1185">Reference proteome</keyword>